<comment type="caution">
    <text evidence="2">The sequence shown here is derived from an EMBL/GenBank/DDBJ whole genome shotgun (WGS) entry which is preliminary data.</text>
</comment>
<sequence length="893" mass="99559">MSGQATTLNNDLPELSRLQLSPNWELLRSAMDHFTQFGPHSLSHPNLCLEILVDLTWKYFYSRRGTGTAVSSQADPVMLFLRNHAASRITNLQRFEATVNARTSQPIHVIPPYSMSEFGDEFLHHFVKEMLYRVYPSKSVLSRLDPGQWQEDSISYTYEDLDPRPMIPPTEIDFEQPDLHIRGPSSQFVNFPDMTWLGGQHDGYSLCLSVSGYMNLRYMSGGSRGDDAALWQAAMTFGLLEAIMEIKIPSTYLLFLRPDGSFVLNSRNVSALVLDWRRRLDTACRHNSIAGGRWVARVERVITDVLDALDDEHDIHTRYASGHLSRAGCSDREVANILCVLATICDAVKGMAMGVIRGLVPITDVQQERLFGTWSHQWTVAVLYRQMMQADGWCPTIFSRIHGGSLCLLAYTRAHQPFIRNVPDEHQHCREDHCAVACIDTATYRTRHVTGSCQCTFIRPPMDHILHSLEHGNIPIIVAEPHRGPVTVRLSSDGPYIAISHVWADGLGSTSEDGLPSCQMDRLIKLVQHLLPDSEGAFWIDSLCVPAERAARKRAIILMAQTYQQAEAVLVIDASIIAQCSVNAPLEENLLRIATSSWMSRVWTLQEGILARRLHFVFFDGVVAVEDLQDRDAFQISAGQRSLSFLLTPGIFANRLVHSDPTDLLGTAMGELAGRTTSKSEDETVAIAVFLGVDPAHLLAYDAGKDRMKALLLEVQGIPKTLLFTNDQKLTEPGFRWAPHSLTSTDRPWPYDVDALCTAEGLLTEFDILSFAPVELLEGGISIYNPPMQTHYRLAGCQGALDGEIQFNAILLIDGLPDKHRSKPCAAVHISVISDSGVLSQSDEESLVICEYRTYLEIENRTDAVAFTTRFGLPIRPSPIAGFLTEEVHVLVT</sequence>
<name>A0A0W0F563_MONRR</name>
<feature type="domain" description="Heterokaryon incompatibility" evidence="1">
    <location>
        <begin position="496"/>
        <end position="572"/>
    </location>
</feature>
<evidence type="ECO:0000313" key="2">
    <source>
        <dbReference type="EMBL" id="KTB31425.1"/>
    </source>
</evidence>
<dbReference type="PANTHER" id="PTHR39596:SF2">
    <property type="entry name" value="HET DOMAIN PROTEIN (AFU_ORTHOLOGUE AFUA_1G17550)-RELATED"/>
    <property type="match status" value="1"/>
</dbReference>
<dbReference type="InterPro" id="IPR010730">
    <property type="entry name" value="HET"/>
</dbReference>
<dbReference type="AlphaFoldDB" id="A0A0W0F563"/>
<dbReference type="Pfam" id="PF06985">
    <property type="entry name" value="HET"/>
    <property type="match status" value="1"/>
</dbReference>
<gene>
    <name evidence="2" type="ORF">WG66_15988</name>
</gene>
<evidence type="ECO:0000313" key="3">
    <source>
        <dbReference type="Proteomes" id="UP000054988"/>
    </source>
</evidence>
<proteinExistence type="predicted"/>
<reference evidence="2 3" key="1">
    <citation type="submission" date="2015-12" db="EMBL/GenBank/DDBJ databases">
        <title>Draft genome sequence of Moniliophthora roreri, the causal agent of frosty pod rot of cacao.</title>
        <authorList>
            <person name="Aime M.C."/>
            <person name="Diaz-Valderrama J.R."/>
            <person name="Kijpornyongpan T."/>
            <person name="Phillips-Mora W."/>
        </authorList>
    </citation>
    <scope>NUCLEOTIDE SEQUENCE [LARGE SCALE GENOMIC DNA]</scope>
    <source>
        <strain evidence="2 3">MCA 2952</strain>
    </source>
</reference>
<dbReference type="Proteomes" id="UP000054988">
    <property type="component" value="Unassembled WGS sequence"/>
</dbReference>
<protein>
    <recommendedName>
        <fullName evidence="1">Heterokaryon incompatibility domain-containing protein</fullName>
    </recommendedName>
</protein>
<dbReference type="PANTHER" id="PTHR39596">
    <property type="match status" value="1"/>
</dbReference>
<evidence type="ECO:0000259" key="1">
    <source>
        <dbReference type="Pfam" id="PF06985"/>
    </source>
</evidence>
<dbReference type="EMBL" id="LATX01002324">
    <property type="protein sequence ID" value="KTB31425.1"/>
    <property type="molecule type" value="Genomic_DNA"/>
</dbReference>
<organism evidence="2 3">
    <name type="scientific">Moniliophthora roreri</name>
    <name type="common">Frosty pod rot fungus</name>
    <name type="synonym">Monilia roreri</name>
    <dbReference type="NCBI Taxonomy" id="221103"/>
    <lineage>
        <taxon>Eukaryota</taxon>
        <taxon>Fungi</taxon>
        <taxon>Dikarya</taxon>
        <taxon>Basidiomycota</taxon>
        <taxon>Agaricomycotina</taxon>
        <taxon>Agaricomycetes</taxon>
        <taxon>Agaricomycetidae</taxon>
        <taxon>Agaricales</taxon>
        <taxon>Marasmiineae</taxon>
        <taxon>Marasmiaceae</taxon>
        <taxon>Moniliophthora</taxon>
    </lineage>
</organism>
<accession>A0A0W0F563</accession>